<reference evidence="1 2" key="1">
    <citation type="submission" date="2014-04" db="EMBL/GenBank/DDBJ databases">
        <title>Evolutionary Origins and Diversification of the Mycorrhizal Mutualists.</title>
        <authorList>
            <consortium name="DOE Joint Genome Institute"/>
            <consortium name="Mycorrhizal Genomics Consortium"/>
            <person name="Kohler A."/>
            <person name="Kuo A."/>
            <person name="Nagy L.G."/>
            <person name="Floudas D."/>
            <person name="Copeland A."/>
            <person name="Barry K.W."/>
            <person name="Cichocki N."/>
            <person name="Veneault-Fourrey C."/>
            <person name="LaButti K."/>
            <person name="Lindquist E.A."/>
            <person name="Lipzen A."/>
            <person name="Lundell T."/>
            <person name="Morin E."/>
            <person name="Murat C."/>
            <person name="Riley R."/>
            <person name="Ohm R."/>
            <person name="Sun H."/>
            <person name="Tunlid A."/>
            <person name="Henrissat B."/>
            <person name="Grigoriev I.V."/>
            <person name="Hibbett D.S."/>
            <person name="Martin F."/>
        </authorList>
    </citation>
    <scope>NUCLEOTIDE SEQUENCE [LARGE SCALE GENOMIC DNA]</scope>
    <source>
        <strain evidence="1 2">FD-317 M1</strain>
    </source>
</reference>
<sequence length="97" mass="10802">LSGCILNEEVAKADGAMRQEVQGRHGTGQCDRWKNNAKDSLITNTLNVELTPYLLNVTNISTLPKIAETLFNIILNLKEIELICEAFKVLLVAWCTD</sequence>
<dbReference type="OrthoDB" id="3257713at2759"/>
<evidence type="ECO:0000313" key="2">
    <source>
        <dbReference type="Proteomes" id="UP000053593"/>
    </source>
</evidence>
<gene>
    <name evidence="1" type="ORF">GYMLUDRAFT_134156</name>
</gene>
<dbReference type="EMBL" id="KN834941">
    <property type="protein sequence ID" value="KIK50012.1"/>
    <property type="molecule type" value="Genomic_DNA"/>
</dbReference>
<name>A0A0D0BWZ8_9AGAR</name>
<feature type="non-terminal residue" evidence="1">
    <location>
        <position position="1"/>
    </location>
</feature>
<accession>A0A0D0BWZ8</accession>
<dbReference type="HOGENOM" id="CLU_170509_0_0_1"/>
<keyword evidence="2" id="KW-1185">Reference proteome</keyword>
<dbReference type="Proteomes" id="UP000053593">
    <property type="component" value="Unassembled WGS sequence"/>
</dbReference>
<protein>
    <submittedName>
        <fullName evidence="1">Uncharacterized protein</fullName>
    </submittedName>
</protein>
<evidence type="ECO:0000313" key="1">
    <source>
        <dbReference type="EMBL" id="KIK50012.1"/>
    </source>
</evidence>
<feature type="non-terminal residue" evidence="1">
    <location>
        <position position="97"/>
    </location>
</feature>
<proteinExistence type="predicted"/>
<dbReference type="AlphaFoldDB" id="A0A0D0BWZ8"/>
<organism evidence="1 2">
    <name type="scientific">Collybiopsis luxurians FD-317 M1</name>
    <dbReference type="NCBI Taxonomy" id="944289"/>
    <lineage>
        <taxon>Eukaryota</taxon>
        <taxon>Fungi</taxon>
        <taxon>Dikarya</taxon>
        <taxon>Basidiomycota</taxon>
        <taxon>Agaricomycotina</taxon>
        <taxon>Agaricomycetes</taxon>
        <taxon>Agaricomycetidae</taxon>
        <taxon>Agaricales</taxon>
        <taxon>Marasmiineae</taxon>
        <taxon>Omphalotaceae</taxon>
        <taxon>Collybiopsis</taxon>
        <taxon>Collybiopsis luxurians</taxon>
    </lineage>
</organism>